<organism evidence="1 2">
    <name type="scientific">Pseudomonas graminis</name>
    <dbReference type="NCBI Taxonomy" id="158627"/>
    <lineage>
        <taxon>Bacteria</taxon>
        <taxon>Pseudomonadati</taxon>
        <taxon>Pseudomonadota</taxon>
        <taxon>Gammaproteobacteria</taxon>
        <taxon>Pseudomonadales</taxon>
        <taxon>Pseudomonadaceae</taxon>
        <taxon>Pseudomonas</taxon>
    </lineage>
</organism>
<accession>A0A1I0ECU8</accession>
<name>A0A1I0ECU8_9PSED</name>
<evidence type="ECO:0000313" key="1">
    <source>
        <dbReference type="EMBL" id="SET43118.1"/>
    </source>
</evidence>
<proteinExistence type="predicted"/>
<sequence>MRKAELELPIPRVPLADPIDGLIKTDDLLDDVIVEITIWKGAKTNDSLHLTLNGFTVGQEYTLDNPIEGAIIELAIPVDAELTTDGVYRLRYVTSSFPGGNTAESPVVDIKVDRTAPGAHQLGYMDFPEEAKDGLTAAELAAMGDTLTGRIYGYTGLSGGDTIFTYWGSIPGPEIVLTGNENGDTPIEVPFDKDFLLSLGNNPGATYYRIKDRAGNLSASSKEVTITLFLTEVITDLSPPVVENYDGLIDYGDALSNVKVDIPSTAILQDGDEVLLRWGPIPIGPYPVDLDDLSQEFVLIFDIAYATIAQAGDGVRQLRYDVLRDGHLIGVSKTIDVNVKIELPVPGTLEKPTIKGGSSTPSAEDNVIDENDFELDATVILSWNDNFNAGESIQIYWSGQEVLIPPYTITNSDTAAGRPLLLVIPNSAFKPIGTGTDIRVYYSVSQPGNPNQSFSEERGVIVRSKDELPGGSDGLDAPQFEQLNSNGAINRENSVNGAPIYIKPFLNISVGQTIVFTYEAYSDLVSDELSFVWTHTSAPLTSEQVIDGYRFSVPRSELMRHCYGHAETTYQVISDNGTGNSKRASAYVDLRVAGVCTV</sequence>
<gene>
    <name evidence="1" type="ORF">SAMN05216197_11353</name>
</gene>
<dbReference type="Proteomes" id="UP000182332">
    <property type="component" value="Unassembled WGS sequence"/>
</dbReference>
<reference evidence="1 2" key="1">
    <citation type="submission" date="2016-10" db="EMBL/GenBank/DDBJ databases">
        <authorList>
            <person name="de Groot N.N."/>
        </authorList>
    </citation>
    <scope>NUCLEOTIDE SEQUENCE [LARGE SCALE GENOMIC DNA]</scope>
    <source>
        <strain evidence="1 2">DSM 11363</strain>
    </source>
</reference>
<dbReference type="OrthoDB" id="7004795at2"/>
<dbReference type="EMBL" id="FOHW01000013">
    <property type="protein sequence ID" value="SET43118.1"/>
    <property type="molecule type" value="Genomic_DNA"/>
</dbReference>
<protein>
    <submittedName>
        <fullName evidence="1">Uncharacterized protein</fullName>
    </submittedName>
</protein>
<evidence type="ECO:0000313" key="2">
    <source>
        <dbReference type="Proteomes" id="UP000182332"/>
    </source>
</evidence>
<dbReference type="AlphaFoldDB" id="A0A1I0ECU8"/>